<feature type="transmembrane region" description="Helical" evidence="8">
    <location>
        <begin position="47"/>
        <end position="64"/>
    </location>
</feature>
<proteinExistence type="inferred from homology"/>
<evidence type="ECO:0000313" key="10">
    <source>
        <dbReference type="Proteomes" id="UP000190409"/>
    </source>
</evidence>
<feature type="transmembrane region" description="Helical" evidence="8">
    <location>
        <begin position="177"/>
        <end position="197"/>
    </location>
</feature>
<comment type="similarity">
    <text evidence="2">Belongs to the binding-protein-dependent transport system permease family. FecCD subfamily.</text>
</comment>
<organism evidence="9 10">
    <name type="scientific">Dolosigranulum pigrum</name>
    <dbReference type="NCBI Taxonomy" id="29394"/>
    <lineage>
        <taxon>Bacteria</taxon>
        <taxon>Bacillati</taxon>
        <taxon>Bacillota</taxon>
        <taxon>Bacilli</taxon>
        <taxon>Lactobacillales</taxon>
        <taxon>Carnobacteriaceae</taxon>
        <taxon>Dolosigranulum</taxon>
    </lineage>
</organism>
<evidence type="ECO:0000256" key="8">
    <source>
        <dbReference type="SAM" id="Phobius"/>
    </source>
</evidence>
<evidence type="ECO:0000256" key="2">
    <source>
        <dbReference type="ARBA" id="ARBA00007935"/>
    </source>
</evidence>
<dbReference type="Pfam" id="PF01032">
    <property type="entry name" value="FecCD"/>
    <property type="match status" value="1"/>
</dbReference>
<dbReference type="AlphaFoldDB" id="A0A1S8KN83"/>
<evidence type="ECO:0000256" key="3">
    <source>
        <dbReference type="ARBA" id="ARBA00022448"/>
    </source>
</evidence>
<dbReference type="GO" id="GO:0033214">
    <property type="term" value="P:siderophore-iron import into cell"/>
    <property type="evidence" value="ECO:0007669"/>
    <property type="project" value="TreeGrafter"/>
</dbReference>
<dbReference type="PANTHER" id="PTHR30472">
    <property type="entry name" value="FERRIC ENTEROBACTIN TRANSPORT SYSTEM PERMEASE PROTEIN"/>
    <property type="match status" value="1"/>
</dbReference>
<keyword evidence="6 8" id="KW-1133">Transmembrane helix</keyword>
<evidence type="ECO:0000256" key="1">
    <source>
        <dbReference type="ARBA" id="ARBA00004651"/>
    </source>
</evidence>
<dbReference type="Gene3D" id="1.10.3470.10">
    <property type="entry name" value="ABC transporter involved in vitamin B12 uptake, BtuC"/>
    <property type="match status" value="1"/>
</dbReference>
<dbReference type="GO" id="GO:0022857">
    <property type="term" value="F:transmembrane transporter activity"/>
    <property type="evidence" value="ECO:0007669"/>
    <property type="project" value="InterPro"/>
</dbReference>
<protein>
    <submittedName>
        <fullName evidence="9">Iron ABC transporter permease</fullName>
    </submittedName>
</protein>
<dbReference type="EMBL" id="MUYF01000003">
    <property type="protein sequence ID" value="OOL81197.1"/>
    <property type="molecule type" value="Genomic_DNA"/>
</dbReference>
<reference evidence="9 10" key="1">
    <citation type="submission" date="2017-01" db="EMBL/GenBank/DDBJ databases">
        <title>Complete Genome Sequence of Dolosigranulum pigrum isolated from a Patient with interstitial lung disease.</title>
        <authorList>
            <person name="Mukhopadhyay R."/>
            <person name="Joaquin J."/>
            <person name="Hogue R."/>
            <person name="Fitzgerald S."/>
            <person name="Jospin G."/>
            <person name="Eisen J.A."/>
            <person name="Chaturvedi V."/>
        </authorList>
    </citation>
    <scope>NUCLEOTIDE SEQUENCE [LARGE SCALE GENOMIC DNA]</scope>
    <source>
        <strain evidence="9 10">15S00348</strain>
    </source>
</reference>
<evidence type="ECO:0000256" key="7">
    <source>
        <dbReference type="ARBA" id="ARBA00023136"/>
    </source>
</evidence>
<comment type="caution">
    <text evidence="9">The sequence shown here is derived from an EMBL/GenBank/DDBJ whole genome shotgun (WGS) entry which is preliminary data.</text>
</comment>
<dbReference type="InterPro" id="IPR000522">
    <property type="entry name" value="ABC_transptr_permease_BtuC"/>
</dbReference>
<gene>
    <name evidence="9" type="ORF">BWX42_05055</name>
</gene>
<evidence type="ECO:0000313" key="9">
    <source>
        <dbReference type="EMBL" id="OOL81197.1"/>
    </source>
</evidence>
<name>A0A1S8KN83_9LACT</name>
<dbReference type="PANTHER" id="PTHR30472:SF19">
    <property type="entry name" value="PETROBACTIN IMPORT SYSTEM PERMEASE PROTEIN YCLO"/>
    <property type="match status" value="1"/>
</dbReference>
<feature type="transmembrane region" description="Helical" evidence="8">
    <location>
        <begin position="133"/>
        <end position="157"/>
    </location>
</feature>
<feature type="transmembrane region" description="Helical" evidence="8">
    <location>
        <begin position="265"/>
        <end position="283"/>
    </location>
</feature>
<feature type="transmembrane region" description="Helical" evidence="8">
    <location>
        <begin position="9"/>
        <end position="27"/>
    </location>
</feature>
<keyword evidence="4" id="KW-1003">Cell membrane</keyword>
<dbReference type="GO" id="GO:0005886">
    <property type="term" value="C:plasma membrane"/>
    <property type="evidence" value="ECO:0007669"/>
    <property type="project" value="UniProtKB-SubCell"/>
</dbReference>
<evidence type="ECO:0000256" key="6">
    <source>
        <dbReference type="ARBA" id="ARBA00022989"/>
    </source>
</evidence>
<accession>A0A1S8KN83</accession>
<comment type="subcellular location">
    <subcellularLocation>
        <location evidence="1">Cell membrane</location>
        <topology evidence="1">Multi-pass membrane protein</topology>
    </subcellularLocation>
</comment>
<keyword evidence="5 8" id="KW-0812">Transmembrane</keyword>
<keyword evidence="3" id="KW-0813">Transport</keyword>
<evidence type="ECO:0000256" key="4">
    <source>
        <dbReference type="ARBA" id="ARBA00022475"/>
    </source>
</evidence>
<feature type="transmembrane region" description="Helical" evidence="8">
    <location>
        <begin position="76"/>
        <end position="95"/>
    </location>
</feature>
<dbReference type="Proteomes" id="UP000190409">
    <property type="component" value="Unassembled WGS sequence"/>
</dbReference>
<dbReference type="SUPFAM" id="SSF81345">
    <property type="entry name" value="ABC transporter involved in vitamin B12 uptake, BtuC"/>
    <property type="match status" value="1"/>
</dbReference>
<feature type="transmembrane region" description="Helical" evidence="8">
    <location>
        <begin position="295"/>
        <end position="314"/>
    </location>
</feature>
<feature type="transmembrane region" description="Helical" evidence="8">
    <location>
        <begin position="107"/>
        <end position="126"/>
    </location>
</feature>
<dbReference type="CDD" id="cd06550">
    <property type="entry name" value="TM_ABC_iron-siderophores_like"/>
    <property type="match status" value="1"/>
</dbReference>
<feature type="transmembrane region" description="Helical" evidence="8">
    <location>
        <begin position="227"/>
        <end position="253"/>
    </location>
</feature>
<dbReference type="InterPro" id="IPR037294">
    <property type="entry name" value="ABC_BtuC-like"/>
</dbReference>
<sequence length="320" mass="35601">MFKKKRGKLIIGWLSIAVVVGVGLYLFYNTRGQLSFALKLRSQRIPAFFIVGTSTTIATIIFQTMTRNHILSPNIIGLDSLFVFIQTSTIFFFGARSLLITNKPLNFILSVSVMLLVGLGLFYLFFKRYAGRIFLLLMTGVIFGTLMRHLTTFMQAIIDPNEFQSVLAQTLPSFNKIDQTLIVLAVGICTPIIAYLFKISSTLDVLHLGDDYAQNLGVPVQQLQFKLFLLISVLTAVSTALVGPMTFLGFIGANVSYQLLKTYKHAALLIGGSLITIVILLYSQLIIEHLLPFRTNVGVVIELIGGVYFLSMLLKERSQL</sequence>
<evidence type="ECO:0000256" key="5">
    <source>
        <dbReference type="ARBA" id="ARBA00022692"/>
    </source>
</evidence>
<keyword evidence="7 8" id="KW-0472">Membrane</keyword>